<dbReference type="Pfam" id="PF00772">
    <property type="entry name" value="DnaB"/>
    <property type="match status" value="1"/>
</dbReference>
<evidence type="ECO:0000313" key="14">
    <source>
        <dbReference type="EMBL" id="QCI04920.1"/>
    </source>
</evidence>
<evidence type="ECO:0000256" key="11">
    <source>
        <dbReference type="ARBA" id="ARBA00045002"/>
    </source>
</evidence>
<gene>
    <name evidence="14" type="primary">dnaB</name>
</gene>
<evidence type="ECO:0000256" key="6">
    <source>
        <dbReference type="ARBA" id="ARBA00022840"/>
    </source>
</evidence>
<dbReference type="InterPro" id="IPR036185">
    <property type="entry name" value="DNA_heli_DnaB-like_N_sf"/>
</dbReference>
<evidence type="ECO:0000256" key="7">
    <source>
        <dbReference type="ARBA" id="ARBA00023125"/>
    </source>
</evidence>
<keyword evidence="4" id="KW-0378">Hydrolase</keyword>
<evidence type="ECO:0000259" key="13">
    <source>
        <dbReference type="PROSITE" id="PS51199"/>
    </source>
</evidence>
<dbReference type="SUPFAM" id="SSF48024">
    <property type="entry name" value="N-terminal domain of DnaB helicase"/>
    <property type="match status" value="1"/>
</dbReference>
<comment type="catalytic activity">
    <reaction evidence="12">
        <text>ATP + H2O = ADP + phosphate + H(+)</text>
        <dbReference type="Rhea" id="RHEA:13065"/>
        <dbReference type="ChEBI" id="CHEBI:15377"/>
        <dbReference type="ChEBI" id="CHEBI:15378"/>
        <dbReference type="ChEBI" id="CHEBI:30616"/>
        <dbReference type="ChEBI" id="CHEBI:43474"/>
        <dbReference type="ChEBI" id="CHEBI:456216"/>
        <dbReference type="EC" id="5.6.2.3"/>
    </reaction>
</comment>
<dbReference type="InterPro" id="IPR007694">
    <property type="entry name" value="DNA_helicase_DnaB-like_C"/>
</dbReference>
<keyword evidence="14" id="KW-0934">Plastid</keyword>
<dbReference type="GO" id="GO:0043139">
    <property type="term" value="F:5'-3' DNA helicase activity"/>
    <property type="evidence" value="ECO:0007669"/>
    <property type="project" value="UniProtKB-EC"/>
</dbReference>
<dbReference type="InterPro" id="IPR036844">
    <property type="entry name" value="Hint_dom_sf"/>
</dbReference>
<keyword evidence="8" id="KW-0413">Isomerase</keyword>
<dbReference type="GO" id="GO:0016787">
    <property type="term" value="F:hydrolase activity"/>
    <property type="evidence" value="ECO:0007669"/>
    <property type="project" value="UniProtKB-KW"/>
</dbReference>
<dbReference type="GO" id="GO:0006260">
    <property type="term" value="P:DNA replication"/>
    <property type="evidence" value="ECO:0007669"/>
    <property type="project" value="UniProtKB-KW"/>
</dbReference>
<evidence type="ECO:0000256" key="10">
    <source>
        <dbReference type="ARBA" id="ARBA00044969"/>
    </source>
</evidence>
<name>A0A4D6WRG0_9FLOR</name>
<dbReference type="Gene3D" id="1.10.860.10">
    <property type="entry name" value="DNAb Helicase, Chain A"/>
    <property type="match status" value="1"/>
</dbReference>
<dbReference type="GO" id="GO:0005524">
    <property type="term" value="F:ATP binding"/>
    <property type="evidence" value="ECO:0007669"/>
    <property type="project" value="UniProtKB-KW"/>
</dbReference>
<keyword evidence="6" id="KW-0067">ATP-binding</keyword>
<reference evidence="14" key="1">
    <citation type="journal article" date="2019" name="Mol. Phylogenet. Evol.">
        <title>Morphological evolution and classification of the red algal order Ceramiales inferred using plastid phylogenomics.</title>
        <authorList>
            <person name="Diaz-Tapia P."/>
            <person name="Pasella M.M."/>
            <person name="Verbruggen H."/>
            <person name="Maggs C.A."/>
        </authorList>
    </citation>
    <scope>NUCLEOTIDE SEQUENCE</scope>
    <source>
        <strain evidence="14">PD2927</strain>
    </source>
</reference>
<feature type="domain" description="SF4 helicase" evidence="13">
    <location>
        <begin position="535"/>
        <end position="594"/>
    </location>
</feature>
<dbReference type="Gene3D" id="3.40.50.300">
    <property type="entry name" value="P-loop containing nucleotide triphosphate hydrolases"/>
    <property type="match status" value="2"/>
</dbReference>
<proteinExistence type="inferred from homology"/>
<evidence type="ECO:0000256" key="4">
    <source>
        <dbReference type="ARBA" id="ARBA00022801"/>
    </source>
</evidence>
<dbReference type="InterPro" id="IPR007693">
    <property type="entry name" value="DNA_helicase_DnaB-like_N"/>
</dbReference>
<evidence type="ECO:0000256" key="12">
    <source>
        <dbReference type="ARBA" id="ARBA00048954"/>
    </source>
</evidence>
<accession>A0A4D6WRG0</accession>
<dbReference type="GO" id="GO:0005829">
    <property type="term" value="C:cytosol"/>
    <property type="evidence" value="ECO:0007669"/>
    <property type="project" value="TreeGrafter"/>
</dbReference>
<evidence type="ECO:0000256" key="2">
    <source>
        <dbReference type="ARBA" id="ARBA00022705"/>
    </source>
</evidence>
<keyword evidence="3" id="KW-0547">Nucleotide-binding</keyword>
<geneLocation type="plastid" evidence="14"/>
<protein>
    <recommendedName>
        <fullName evidence="10">DNA 5'-3' helicase</fullName>
        <ecNumber evidence="10">5.6.2.3</ecNumber>
    </recommendedName>
    <alternativeName>
        <fullName evidence="11">DNA 5'-3' helicase DnaB</fullName>
    </alternativeName>
</protein>
<evidence type="ECO:0000256" key="8">
    <source>
        <dbReference type="ARBA" id="ARBA00023235"/>
    </source>
</evidence>
<dbReference type="GO" id="GO:0003677">
    <property type="term" value="F:DNA binding"/>
    <property type="evidence" value="ECO:0007669"/>
    <property type="project" value="UniProtKB-KW"/>
</dbReference>
<dbReference type="InterPro" id="IPR027417">
    <property type="entry name" value="P-loop_NTPase"/>
</dbReference>
<sequence>MRKVYTSSLVPQNYLAEEILLGAILMVPRIFPHIIQLIQPDFFFLESHQIIYLSIKSIYQDHKLNPTELINHLVHNQNLTTIGGIHKLINIMSQSQIFISSTYINIYLIEIIETIKKNYIKRLLIQYGYNIIELAHKPNICSYNIYNKASNYLNITNNKLPQQNLQNFQDLIGDILLNLTSKEKPILKYSEKNTSIKSGFKEIDKLTNGLPKGDLIIIAGRPSTGKTSLVINIAIHILQKTKNGVYIFSLEMSRQQIIYKCLSIINQLPINDITNNNINKTEIHNIQITCQYLLKSLLYINDTPNTSINYIEYTTKLLMHHSLELNILIIDYLQLIQVNTKNSFNRVQELSYITRKLKILAQYLNIPIIVLSQLNRNIETRINKRPLLSDLRESGCVLYTSPIQNNNYYNSSILHNQKYQIRLTRYNNKKISTLPNRLKVKIAYGLEYIFTVTTYEKITIDLTHNHKLLNYNQWYKQSEYLENNFISLLYTKKCNIITYKSLIKDITFFTYSKTYDIQVDNYQFFTKRKIILHNSIEQDADIVMMIHESDNNIISISQKNLDLIICKNRNGPVGSCNLLFNTNTTTFQNIKPDIY</sequence>
<dbReference type="InterPro" id="IPR016136">
    <property type="entry name" value="DNA_helicase_N/primase_C"/>
</dbReference>
<dbReference type="SUPFAM" id="SSF52540">
    <property type="entry name" value="P-loop containing nucleoside triphosphate hydrolases"/>
    <property type="match status" value="1"/>
</dbReference>
<dbReference type="PROSITE" id="PS50818">
    <property type="entry name" value="INTEIN_C_TER"/>
    <property type="match status" value="1"/>
</dbReference>
<dbReference type="PANTHER" id="PTHR30153">
    <property type="entry name" value="REPLICATIVE DNA HELICASE DNAB"/>
    <property type="match status" value="1"/>
</dbReference>
<dbReference type="InterPro" id="IPR030934">
    <property type="entry name" value="Intein_C"/>
</dbReference>
<dbReference type="SUPFAM" id="SSF51294">
    <property type="entry name" value="Hedgehog/intein (Hint) domain"/>
    <property type="match status" value="1"/>
</dbReference>
<dbReference type="EC" id="5.6.2.3" evidence="10"/>
<dbReference type="EMBL" id="MK814616">
    <property type="protein sequence ID" value="QCI04920.1"/>
    <property type="molecule type" value="Genomic_DNA"/>
</dbReference>
<comment type="function">
    <text evidence="9">The intein is an endonuclease.</text>
</comment>
<organism evidence="14">
    <name type="scientific">Callithamnion tetricum</name>
    <dbReference type="NCBI Taxonomy" id="193179"/>
    <lineage>
        <taxon>Eukaryota</taxon>
        <taxon>Rhodophyta</taxon>
        <taxon>Florideophyceae</taxon>
        <taxon>Rhodymeniophycidae</taxon>
        <taxon>Ceramiales</taxon>
        <taxon>Callithamniaceae</taxon>
        <taxon>Callithamnion</taxon>
    </lineage>
</organism>
<dbReference type="PANTHER" id="PTHR30153:SF2">
    <property type="entry name" value="REPLICATIVE DNA HELICASE"/>
    <property type="match status" value="1"/>
</dbReference>
<evidence type="ECO:0000256" key="9">
    <source>
        <dbReference type="ARBA" id="ARBA00044940"/>
    </source>
</evidence>
<dbReference type="AlphaFoldDB" id="A0A4D6WRG0"/>
<feature type="domain" description="SF4 helicase" evidence="13">
    <location>
        <begin position="189"/>
        <end position="395"/>
    </location>
</feature>
<keyword evidence="5 14" id="KW-0347">Helicase</keyword>
<reference evidence="14" key="2">
    <citation type="submission" date="2019-04" db="EMBL/GenBank/DDBJ databases">
        <authorList>
            <person name="Pasella M."/>
        </authorList>
    </citation>
    <scope>NUCLEOTIDE SEQUENCE</scope>
    <source>
        <strain evidence="14">PD2927</strain>
    </source>
</reference>
<comment type="similarity">
    <text evidence="1">Belongs to the helicase family. DnaB subfamily.</text>
</comment>
<evidence type="ECO:0000256" key="5">
    <source>
        <dbReference type="ARBA" id="ARBA00022806"/>
    </source>
</evidence>
<evidence type="ECO:0000256" key="3">
    <source>
        <dbReference type="ARBA" id="ARBA00022741"/>
    </source>
</evidence>
<dbReference type="PROSITE" id="PS51199">
    <property type="entry name" value="SF4_HELICASE"/>
    <property type="match status" value="2"/>
</dbReference>
<keyword evidence="2" id="KW-0235">DNA replication</keyword>
<dbReference type="Pfam" id="PF03796">
    <property type="entry name" value="DnaB_C"/>
    <property type="match status" value="1"/>
</dbReference>
<evidence type="ECO:0000256" key="1">
    <source>
        <dbReference type="ARBA" id="ARBA00008428"/>
    </source>
</evidence>
<keyword evidence="7" id="KW-0238">DNA-binding</keyword>